<gene>
    <name evidence="1" type="ORF">C801_04031</name>
</gene>
<evidence type="ECO:0000313" key="1">
    <source>
        <dbReference type="EMBL" id="EOS05100.1"/>
    </source>
</evidence>
<dbReference type="EMBL" id="ASSO01000014">
    <property type="protein sequence ID" value="EOS05100.1"/>
    <property type="molecule type" value="Genomic_DNA"/>
</dbReference>
<accession>R9HVB7</accession>
<organism evidence="1 2">
    <name type="scientific">Bacteroides uniformis dnLKV2</name>
    <dbReference type="NCBI Taxonomy" id="1235787"/>
    <lineage>
        <taxon>Bacteria</taxon>
        <taxon>Pseudomonadati</taxon>
        <taxon>Bacteroidota</taxon>
        <taxon>Bacteroidia</taxon>
        <taxon>Bacteroidales</taxon>
        <taxon>Bacteroidaceae</taxon>
        <taxon>Bacteroides</taxon>
    </lineage>
</organism>
<protein>
    <recommendedName>
        <fullName evidence="3">HTH cro/C1-type domain-containing protein</fullName>
    </recommendedName>
</protein>
<dbReference type="AlphaFoldDB" id="R9HVB7"/>
<evidence type="ECO:0000313" key="2">
    <source>
        <dbReference type="Proteomes" id="UP000014212"/>
    </source>
</evidence>
<sequence>MELGNELKVERIRLSLKAKAIAAQIGISPQQLYNIEQADGMNAVAKYLAYLRGEGVDLNALFDRIRNHKTI</sequence>
<dbReference type="InterPro" id="IPR010982">
    <property type="entry name" value="Lambda_DNA-bd_dom_sf"/>
</dbReference>
<dbReference type="GO" id="GO:0003677">
    <property type="term" value="F:DNA binding"/>
    <property type="evidence" value="ECO:0007669"/>
    <property type="project" value="InterPro"/>
</dbReference>
<dbReference type="RefSeq" id="WP_016274459.1">
    <property type="nucleotide sequence ID" value="NZ_KE159491.1"/>
</dbReference>
<dbReference type="Gene3D" id="6.10.300.30">
    <property type="match status" value="1"/>
</dbReference>
<proteinExistence type="predicted"/>
<dbReference type="HOGENOM" id="CLU_2767186_0_0_10"/>
<name>R9HVB7_BACUN</name>
<dbReference type="Proteomes" id="UP000014212">
    <property type="component" value="Unassembled WGS sequence"/>
</dbReference>
<dbReference type="Gene3D" id="1.10.10.60">
    <property type="entry name" value="Homeodomain-like"/>
    <property type="match status" value="1"/>
</dbReference>
<dbReference type="PATRIC" id="fig|1235787.3.peg.4097"/>
<evidence type="ECO:0008006" key="3">
    <source>
        <dbReference type="Google" id="ProtNLM"/>
    </source>
</evidence>
<dbReference type="SUPFAM" id="SSF47413">
    <property type="entry name" value="lambda repressor-like DNA-binding domains"/>
    <property type="match status" value="1"/>
</dbReference>
<comment type="caution">
    <text evidence="1">The sequence shown here is derived from an EMBL/GenBank/DDBJ whole genome shotgun (WGS) entry which is preliminary data.</text>
</comment>
<reference evidence="1 2" key="1">
    <citation type="submission" date="2013-04" db="EMBL/GenBank/DDBJ databases">
        <title>The Genome Sequence of Bacteroides uniformis dnLKV2.</title>
        <authorList>
            <consortium name="The Broad Institute Genomics Platform"/>
            <consortium name="The Broad Institute Genome Sequencing Center for Infectious Disease"/>
            <person name="Earl A."/>
            <person name="Xavier R."/>
            <person name="Kuhn K."/>
            <person name="Stappenbeck T."/>
            <person name="Walker B."/>
            <person name="Young S."/>
            <person name="Zeng Q."/>
            <person name="Gargeya S."/>
            <person name="Fitzgerald M."/>
            <person name="Haas B."/>
            <person name="Abouelleil A."/>
            <person name="Allen A.W."/>
            <person name="Alvarado L."/>
            <person name="Arachchi H.M."/>
            <person name="Berlin A.M."/>
            <person name="Chapman S.B."/>
            <person name="Gainer-Dewar J."/>
            <person name="Goldberg J."/>
            <person name="Griggs A."/>
            <person name="Gujja S."/>
            <person name="Hansen M."/>
            <person name="Howarth C."/>
            <person name="Imamovic A."/>
            <person name="Ireland A."/>
            <person name="Larimer J."/>
            <person name="McCowan C."/>
            <person name="Murphy C."/>
            <person name="Pearson M."/>
            <person name="Poon T.W."/>
            <person name="Priest M."/>
            <person name="Roberts A."/>
            <person name="Saif S."/>
            <person name="Shea T."/>
            <person name="Sisk P."/>
            <person name="Sykes S."/>
            <person name="Wortman J."/>
            <person name="Nusbaum C."/>
            <person name="Birren B."/>
        </authorList>
    </citation>
    <scope>NUCLEOTIDE SEQUENCE [LARGE SCALE GENOMIC DNA]</scope>
    <source>
        <strain evidence="2">dnLKV2</strain>
    </source>
</reference>